<reference evidence="2 3" key="1">
    <citation type="submission" date="2018-11" db="EMBL/GenBank/DDBJ databases">
        <authorList>
            <person name="Li F."/>
        </authorList>
    </citation>
    <scope>NUCLEOTIDE SEQUENCE [LARGE SCALE GENOMIC DNA]</scope>
    <source>
        <strain evidence="2 3">KIS18-7</strain>
    </source>
</reference>
<name>A0A3N0E115_9ACTN</name>
<sequence length="150" mass="15887">MPVITPDEARAILGGHREPSWHPDYPRKDDLDALTMVREESCWAPRHIVRAFDGLVVGSIGFFGPPQDADDAVPEVEVGYGLVPDARGHGAATEALQGLLGHVDAAGIRVRASVEPSNTASVRVLAKCGFTGLLGSDEDGNLVMVRPLPA</sequence>
<evidence type="ECO:0000259" key="1">
    <source>
        <dbReference type="PROSITE" id="PS51186"/>
    </source>
</evidence>
<dbReference type="Gene3D" id="3.40.630.30">
    <property type="match status" value="1"/>
</dbReference>
<organism evidence="2 3">
    <name type="scientific">Nocardioides marmorisolisilvae</name>
    <dbReference type="NCBI Taxonomy" id="1542737"/>
    <lineage>
        <taxon>Bacteria</taxon>
        <taxon>Bacillati</taxon>
        <taxon>Actinomycetota</taxon>
        <taxon>Actinomycetes</taxon>
        <taxon>Propionibacteriales</taxon>
        <taxon>Nocardioidaceae</taxon>
        <taxon>Nocardioides</taxon>
    </lineage>
</organism>
<protein>
    <submittedName>
        <fullName evidence="2">N-acetyltransferase</fullName>
    </submittedName>
</protein>
<dbReference type="Proteomes" id="UP000277094">
    <property type="component" value="Unassembled WGS sequence"/>
</dbReference>
<keyword evidence="2" id="KW-0808">Transferase</keyword>
<dbReference type="InterPro" id="IPR016181">
    <property type="entry name" value="Acyl_CoA_acyltransferase"/>
</dbReference>
<comment type="caution">
    <text evidence="2">The sequence shown here is derived from an EMBL/GenBank/DDBJ whole genome shotgun (WGS) entry which is preliminary data.</text>
</comment>
<dbReference type="InterPro" id="IPR051531">
    <property type="entry name" value="N-acetyltransferase"/>
</dbReference>
<dbReference type="PROSITE" id="PS51186">
    <property type="entry name" value="GNAT"/>
    <property type="match status" value="1"/>
</dbReference>
<dbReference type="OrthoDB" id="3402863at2"/>
<dbReference type="EMBL" id="RJSG01000001">
    <property type="protein sequence ID" value="RNL81521.1"/>
    <property type="molecule type" value="Genomic_DNA"/>
</dbReference>
<evidence type="ECO:0000313" key="2">
    <source>
        <dbReference type="EMBL" id="RNL81521.1"/>
    </source>
</evidence>
<evidence type="ECO:0000313" key="3">
    <source>
        <dbReference type="Proteomes" id="UP000277094"/>
    </source>
</evidence>
<dbReference type="AlphaFoldDB" id="A0A3N0E115"/>
<dbReference type="SUPFAM" id="SSF55729">
    <property type="entry name" value="Acyl-CoA N-acyltransferases (Nat)"/>
    <property type="match status" value="1"/>
</dbReference>
<dbReference type="GO" id="GO:0016747">
    <property type="term" value="F:acyltransferase activity, transferring groups other than amino-acyl groups"/>
    <property type="evidence" value="ECO:0007669"/>
    <property type="project" value="InterPro"/>
</dbReference>
<feature type="domain" description="N-acetyltransferase" evidence="1">
    <location>
        <begin position="1"/>
        <end position="149"/>
    </location>
</feature>
<gene>
    <name evidence="2" type="ORF">EFL95_03480</name>
</gene>
<keyword evidence="3" id="KW-1185">Reference proteome</keyword>
<dbReference type="PANTHER" id="PTHR43792">
    <property type="entry name" value="GNAT FAMILY, PUTATIVE (AFU_ORTHOLOGUE AFUA_3G00765)-RELATED-RELATED"/>
    <property type="match status" value="1"/>
</dbReference>
<proteinExistence type="predicted"/>
<accession>A0A3N0E115</accession>
<dbReference type="InterPro" id="IPR000182">
    <property type="entry name" value="GNAT_dom"/>
</dbReference>
<dbReference type="Pfam" id="PF13302">
    <property type="entry name" value="Acetyltransf_3"/>
    <property type="match status" value="1"/>
</dbReference>